<sequence length="101" mass="11745">MSVLKLFLNFSNYNKLFKHKLQLFHSHFGNSLRQCSRKRAYTVSALFYPRHKPQALASARVQNASALNKWQAVSKLKTNIKTVTVKPLRNERTKTLLSRDI</sequence>
<dbReference type="EMBL" id="HBUE01113503">
    <property type="protein sequence ID" value="CAG6489831.1"/>
    <property type="molecule type" value="Transcribed_RNA"/>
</dbReference>
<reference evidence="1" key="1">
    <citation type="submission" date="2021-05" db="EMBL/GenBank/DDBJ databases">
        <authorList>
            <person name="Alioto T."/>
            <person name="Alioto T."/>
            <person name="Gomez Garrido J."/>
        </authorList>
    </citation>
    <scope>NUCLEOTIDE SEQUENCE</scope>
</reference>
<evidence type="ECO:0000313" key="1">
    <source>
        <dbReference type="EMBL" id="CAG6595133.1"/>
    </source>
</evidence>
<protein>
    <submittedName>
        <fullName evidence="1">(northern house mosquito) hypothetical protein</fullName>
    </submittedName>
</protein>
<accession>A0A8D8PBI5</accession>
<organism evidence="1">
    <name type="scientific">Culex pipiens</name>
    <name type="common">House mosquito</name>
    <dbReference type="NCBI Taxonomy" id="7175"/>
    <lineage>
        <taxon>Eukaryota</taxon>
        <taxon>Metazoa</taxon>
        <taxon>Ecdysozoa</taxon>
        <taxon>Arthropoda</taxon>
        <taxon>Hexapoda</taxon>
        <taxon>Insecta</taxon>
        <taxon>Pterygota</taxon>
        <taxon>Neoptera</taxon>
        <taxon>Endopterygota</taxon>
        <taxon>Diptera</taxon>
        <taxon>Nematocera</taxon>
        <taxon>Culicoidea</taxon>
        <taxon>Culicidae</taxon>
        <taxon>Culicinae</taxon>
        <taxon>Culicini</taxon>
        <taxon>Culex</taxon>
        <taxon>Culex</taxon>
    </lineage>
</organism>
<dbReference type="EMBL" id="HBUE01113502">
    <property type="protein sequence ID" value="CAG6489830.1"/>
    <property type="molecule type" value="Transcribed_RNA"/>
</dbReference>
<dbReference type="EMBL" id="HBUE01227721">
    <property type="protein sequence ID" value="CAG6543011.1"/>
    <property type="molecule type" value="Transcribed_RNA"/>
</dbReference>
<proteinExistence type="predicted"/>
<dbReference type="AlphaFoldDB" id="A0A8D8PBI5"/>
<name>A0A8D8PBI5_CULPI</name>
<dbReference type="EMBL" id="HBUE01334472">
    <property type="protein sequence ID" value="CAG6595133.1"/>
    <property type="molecule type" value="Transcribed_RNA"/>
</dbReference>